<protein>
    <recommendedName>
        <fullName evidence="4">Fur-regulated basic protein A</fullName>
    </recommendedName>
</protein>
<reference evidence="1 3" key="1">
    <citation type="submission" date="2023-10" db="EMBL/GenBank/DDBJ databases">
        <title>Screening of Alkalihalobacillus lindianensis BZ-TG-R113 and Its Alleviation of Salt Stress on Rapeseed Growth.</title>
        <authorList>
            <person name="Zhao B."/>
            <person name="Guo T."/>
        </authorList>
    </citation>
    <scope>NUCLEOTIDE SEQUENCE [LARGE SCALE GENOMIC DNA]</scope>
    <source>
        <strain evidence="1 3">BZ-TG-R113</strain>
    </source>
</reference>
<evidence type="ECO:0000313" key="1">
    <source>
        <dbReference type="EMBL" id="MDV2683816.1"/>
    </source>
</evidence>
<dbReference type="RefSeq" id="WP_317121108.1">
    <property type="nucleotide sequence ID" value="NZ_JAWJBA010000001.1"/>
</dbReference>
<evidence type="ECO:0000313" key="2">
    <source>
        <dbReference type="EMBL" id="MDV2683882.1"/>
    </source>
</evidence>
<dbReference type="Proteomes" id="UP001287282">
    <property type="component" value="Unassembled WGS sequence"/>
</dbReference>
<sequence length="47" mass="5520">MENNNTAGRNRYDLIMELVAIHINHFGVSDSQELEEIYKKYHALVRS</sequence>
<keyword evidence="3" id="KW-1185">Reference proteome</keyword>
<proteinExistence type="predicted"/>
<gene>
    <name evidence="1" type="ORF">RYX56_05430</name>
    <name evidence="2" type="ORF">RYX56_05770</name>
</gene>
<dbReference type="EMBL" id="JAWJBA010000001">
    <property type="protein sequence ID" value="MDV2683882.1"/>
    <property type="molecule type" value="Genomic_DNA"/>
</dbReference>
<comment type="caution">
    <text evidence="1">The sequence shown here is derived from an EMBL/GenBank/DDBJ whole genome shotgun (WGS) entry which is preliminary data.</text>
</comment>
<evidence type="ECO:0008006" key="4">
    <source>
        <dbReference type="Google" id="ProtNLM"/>
    </source>
</evidence>
<name>A0ABU3X7E6_9BACI</name>
<organism evidence="1 3">
    <name type="scientific">Alkalihalophilus lindianensis</name>
    <dbReference type="NCBI Taxonomy" id="1630542"/>
    <lineage>
        <taxon>Bacteria</taxon>
        <taxon>Bacillati</taxon>
        <taxon>Bacillota</taxon>
        <taxon>Bacilli</taxon>
        <taxon>Bacillales</taxon>
        <taxon>Bacillaceae</taxon>
        <taxon>Alkalihalophilus</taxon>
    </lineage>
</organism>
<evidence type="ECO:0000313" key="3">
    <source>
        <dbReference type="Proteomes" id="UP001287282"/>
    </source>
</evidence>
<accession>A0ABU3X7E6</accession>
<dbReference type="EMBL" id="JAWJBA010000001">
    <property type="protein sequence ID" value="MDV2683816.1"/>
    <property type="molecule type" value="Genomic_DNA"/>
</dbReference>